<comment type="caution">
    <text evidence="4">The sequence shown here is derived from an EMBL/GenBank/DDBJ whole genome shotgun (WGS) entry which is preliminary data.</text>
</comment>
<dbReference type="Proteomes" id="UP000005143">
    <property type="component" value="Unassembled WGS sequence"/>
</dbReference>
<dbReference type="PANTHER" id="PTHR13847:SF287">
    <property type="entry name" value="FAD-DEPENDENT OXIDOREDUCTASE DOMAIN-CONTAINING PROTEIN 1"/>
    <property type="match status" value="1"/>
</dbReference>
<feature type="region of interest" description="Disordered" evidence="2">
    <location>
        <begin position="389"/>
        <end position="413"/>
    </location>
</feature>
<protein>
    <submittedName>
        <fullName evidence="4">FAD dependent oxidoreductase</fullName>
    </submittedName>
</protein>
<proteinExistence type="predicted"/>
<accession>H0E7V8</accession>
<dbReference type="SUPFAM" id="SSF51905">
    <property type="entry name" value="FAD/NAD(P)-binding domain"/>
    <property type="match status" value="1"/>
</dbReference>
<keyword evidence="5" id="KW-1185">Reference proteome</keyword>
<evidence type="ECO:0000256" key="1">
    <source>
        <dbReference type="ARBA" id="ARBA00023002"/>
    </source>
</evidence>
<dbReference type="Gene3D" id="3.50.50.60">
    <property type="entry name" value="FAD/NAD(P)-binding domain"/>
    <property type="match status" value="1"/>
</dbReference>
<dbReference type="GO" id="GO:0005737">
    <property type="term" value="C:cytoplasm"/>
    <property type="evidence" value="ECO:0007669"/>
    <property type="project" value="TreeGrafter"/>
</dbReference>
<dbReference type="AlphaFoldDB" id="H0E7V8"/>
<dbReference type="InterPro" id="IPR006076">
    <property type="entry name" value="FAD-dep_OxRdtase"/>
</dbReference>
<dbReference type="Gene3D" id="3.30.9.10">
    <property type="entry name" value="D-Amino Acid Oxidase, subunit A, domain 2"/>
    <property type="match status" value="1"/>
</dbReference>
<dbReference type="InterPro" id="IPR036188">
    <property type="entry name" value="FAD/NAD-bd_sf"/>
</dbReference>
<dbReference type="PANTHER" id="PTHR13847">
    <property type="entry name" value="SARCOSINE DEHYDROGENASE-RELATED"/>
    <property type="match status" value="1"/>
</dbReference>
<dbReference type="RefSeq" id="WP_007576469.1">
    <property type="nucleotide sequence ID" value="NZ_AGUD01000233.1"/>
</dbReference>
<dbReference type="Pfam" id="PF01266">
    <property type="entry name" value="DAO"/>
    <property type="match status" value="1"/>
</dbReference>
<dbReference type="GO" id="GO:0016491">
    <property type="term" value="F:oxidoreductase activity"/>
    <property type="evidence" value="ECO:0007669"/>
    <property type="project" value="UniProtKB-KW"/>
</dbReference>
<feature type="domain" description="FAD dependent oxidoreductase" evidence="3">
    <location>
        <begin position="28"/>
        <end position="385"/>
    </location>
</feature>
<name>H0E7V8_9ACTN</name>
<evidence type="ECO:0000256" key="2">
    <source>
        <dbReference type="SAM" id="MobiDB-lite"/>
    </source>
</evidence>
<reference evidence="4 5" key="1">
    <citation type="journal article" date="2013" name="Biodegradation">
        <title>Quantitative proteomic analysis of ibuprofen-degrading Patulibacter sp. strain I11.</title>
        <authorList>
            <person name="Almeida B."/>
            <person name="Kjeldal H."/>
            <person name="Lolas I."/>
            <person name="Knudsen A.D."/>
            <person name="Carvalho G."/>
            <person name="Nielsen K.L."/>
            <person name="Barreto Crespo M.T."/>
            <person name="Stensballe A."/>
            <person name="Nielsen J.L."/>
        </authorList>
    </citation>
    <scope>NUCLEOTIDE SEQUENCE [LARGE SCALE GENOMIC DNA]</scope>
    <source>
        <strain evidence="4 5">I11</strain>
    </source>
</reference>
<dbReference type="OrthoDB" id="9801699at2"/>
<evidence type="ECO:0000313" key="4">
    <source>
        <dbReference type="EMBL" id="EHN10248.1"/>
    </source>
</evidence>
<dbReference type="EMBL" id="AGUD01000233">
    <property type="protein sequence ID" value="EHN10248.1"/>
    <property type="molecule type" value="Genomic_DNA"/>
</dbReference>
<evidence type="ECO:0000259" key="3">
    <source>
        <dbReference type="Pfam" id="PF01266"/>
    </source>
</evidence>
<evidence type="ECO:0000313" key="5">
    <source>
        <dbReference type="Proteomes" id="UP000005143"/>
    </source>
</evidence>
<organism evidence="4 5">
    <name type="scientific">Patulibacter medicamentivorans</name>
    <dbReference type="NCBI Taxonomy" id="1097667"/>
    <lineage>
        <taxon>Bacteria</taxon>
        <taxon>Bacillati</taxon>
        <taxon>Actinomycetota</taxon>
        <taxon>Thermoleophilia</taxon>
        <taxon>Solirubrobacterales</taxon>
        <taxon>Patulibacteraceae</taxon>
        <taxon>Patulibacter</taxon>
    </lineage>
</organism>
<sequence length="413" mass="44320">MSDPTATRPLPRWLSYEQTNGPLPERTDVLVIGGGIAGTALAFYLARGGVDVALVERGELNREASGTNAGSFHIQLAIHQLPAAGSPTADTERLLEEARLNLAAYEVWNALDEELDVPLGVHLTGGWMVAETEEQLQVLHDKRVLERQAGIETEVVTGAELRRRAPFLAPDLAGASYCPQEGHANPLIAAPAYALRAHEHGATIRTHVAVQAIERRPGGGFRVTTSAGEIDAQRIVNCAGAWAGDQARLAGLRLPVRREGLHVNVTERRARLLDPMVQHIGRRLTLKQSSDDTFIIGGGWPTPAAPPPRRYPTTWESAAGNTAVALRVIPALADVRVVRTWSGVIVFTDDLSPVVGGSTLVPGYHACVASTGFTLSPLLARRLADQLLDPTGTPPFPPAYDPDRRMTAGRTTP</sequence>
<keyword evidence="1" id="KW-0560">Oxidoreductase</keyword>
<gene>
    <name evidence="4" type="ORF">PAI11_29150</name>
</gene>